<dbReference type="GO" id="GO:0043565">
    <property type="term" value="F:sequence-specific DNA binding"/>
    <property type="evidence" value="ECO:0007669"/>
    <property type="project" value="TreeGrafter"/>
</dbReference>
<dbReference type="PRINTS" id="PR00505">
    <property type="entry name" value="D12N6MTFRASE"/>
</dbReference>
<feature type="binding site" evidence="7">
    <location>
        <position position="15"/>
    </location>
    <ligand>
        <name>S-adenosyl-L-methionine</name>
        <dbReference type="ChEBI" id="CHEBI:59789"/>
    </ligand>
</feature>
<gene>
    <name evidence="9" type="ORF">LDX53_06920</name>
</gene>
<feature type="binding site" evidence="7">
    <location>
        <position position="192"/>
    </location>
    <ligand>
        <name>S-adenosyl-L-methionine</name>
        <dbReference type="ChEBI" id="CHEBI:59789"/>
    </ligand>
</feature>
<evidence type="ECO:0000256" key="4">
    <source>
        <dbReference type="ARBA" id="ARBA00022679"/>
    </source>
</evidence>
<evidence type="ECO:0000256" key="8">
    <source>
        <dbReference type="RuleBase" id="RU361257"/>
    </source>
</evidence>
<evidence type="ECO:0000313" key="10">
    <source>
        <dbReference type="Proteomes" id="UP001164557"/>
    </source>
</evidence>
<feature type="binding site" evidence="7">
    <location>
        <position position="60"/>
    </location>
    <ligand>
        <name>S-adenosyl-L-methionine</name>
        <dbReference type="ChEBI" id="CHEBI:59789"/>
    </ligand>
</feature>
<dbReference type="InterPro" id="IPR023095">
    <property type="entry name" value="Ade_MeTrfase_dom_2"/>
</dbReference>
<dbReference type="Gene3D" id="3.40.50.150">
    <property type="entry name" value="Vaccinia Virus protein VP39"/>
    <property type="match status" value="1"/>
</dbReference>
<dbReference type="Gene3D" id="1.10.1020.10">
    <property type="entry name" value="Adenine-specific Methyltransferase, Domain 2"/>
    <property type="match status" value="1"/>
</dbReference>
<keyword evidence="3 8" id="KW-0489">Methyltransferase</keyword>
<dbReference type="AlphaFoldDB" id="A0AA47GGL2"/>
<accession>A0AA47GGL2</accession>
<dbReference type="GO" id="GO:1904047">
    <property type="term" value="F:S-adenosyl-L-methionine binding"/>
    <property type="evidence" value="ECO:0007669"/>
    <property type="project" value="TreeGrafter"/>
</dbReference>
<evidence type="ECO:0000313" key="9">
    <source>
        <dbReference type="EMBL" id="UZX29303.1"/>
    </source>
</evidence>
<keyword evidence="5 8" id="KW-0949">S-adenosyl-L-methionine</keyword>
<name>A0AA47GGL2_9LACO</name>
<dbReference type="GO" id="GO:0009307">
    <property type="term" value="P:DNA restriction-modification system"/>
    <property type="evidence" value="ECO:0007669"/>
    <property type="project" value="InterPro"/>
</dbReference>
<dbReference type="InterPro" id="IPR012263">
    <property type="entry name" value="M_m6A_EcoRV"/>
</dbReference>
<dbReference type="PANTHER" id="PTHR30481">
    <property type="entry name" value="DNA ADENINE METHYLASE"/>
    <property type="match status" value="1"/>
</dbReference>
<dbReference type="EMBL" id="CP084389">
    <property type="protein sequence ID" value="UZX29303.1"/>
    <property type="molecule type" value="Genomic_DNA"/>
</dbReference>
<protein>
    <recommendedName>
        <fullName evidence="2 8">Site-specific DNA-methyltransferase (adenine-specific)</fullName>
        <ecNumber evidence="2 8">2.1.1.72</ecNumber>
    </recommendedName>
</protein>
<evidence type="ECO:0000256" key="5">
    <source>
        <dbReference type="ARBA" id="ARBA00022691"/>
    </source>
</evidence>
<reference evidence="9" key="1">
    <citation type="submission" date="2021-09" db="EMBL/GenBank/DDBJ databases">
        <title>Lactobacillus species from Apis mellifera, Switzerland.</title>
        <authorList>
            <person name="Pfister J."/>
            <person name="Brown A."/>
            <person name="Neumann P."/>
            <person name="Collaud A."/>
            <person name="Retschnig G."/>
            <person name="Perreten V."/>
        </authorList>
    </citation>
    <scope>NUCLEOTIDE SEQUENCE</scope>
    <source>
        <strain evidence="9">IBH002</strain>
    </source>
</reference>
<keyword evidence="4 8" id="KW-0808">Transferase</keyword>
<dbReference type="REBASE" id="676255">
    <property type="entry name" value="M.LheH002ORF6920P"/>
</dbReference>
<dbReference type="GO" id="GO:0006298">
    <property type="term" value="P:mismatch repair"/>
    <property type="evidence" value="ECO:0007669"/>
    <property type="project" value="TreeGrafter"/>
</dbReference>
<comment type="similarity">
    <text evidence="1 8">Belongs to the N(4)/N(6)-methyltransferase family.</text>
</comment>
<proteinExistence type="inferred from homology"/>
<dbReference type="PIRSF" id="PIRSF000398">
    <property type="entry name" value="M_m6A_EcoRV"/>
    <property type="match status" value="1"/>
</dbReference>
<dbReference type="PROSITE" id="PS00092">
    <property type="entry name" value="N6_MTASE"/>
    <property type="match status" value="1"/>
</dbReference>
<dbReference type="PANTHER" id="PTHR30481:SF3">
    <property type="entry name" value="DNA ADENINE METHYLASE"/>
    <property type="match status" value="1"/>
</dbReference>
<evidence type="ECO:0000256" key="3">
    <source>
        <dbReference type="ARBA" id="ARBA00022603"/>
    </source>
</evidence>
<dbReference type="Proteomes" id="UP001164557">
    <property type="component" value="Chromosome"/>
</dbReference>
<evidence type="ECO:0000256" key="1">
    <source>
        <dbReference type="ARBA" id="ARBA00006594"/>
    </source>
</evidence>
<evidence type="ECO:0000256" key="2">
    <source>
        <dbReference type="ARBA" id="ARBA00011900"/>
    </source>
</evidence>
<dbReference type="InterPro" id="IPR002052">
    <property type="entry name" value="DNA_methylase_N6_adenine_CS"/>
</dbReference>
<evidence type="ECO:0000256" key="7">
    <source>
        <dbReference type="PIRSR" id="PIRSR000398-1"/>
    </source>
</evidence>
<dbReference type="GO" id="GO:0009007">
    <property type="term" value="F:site-specific DNA-methyltransferase (adenine-specific) activity"/>
    <property type="evidence" value="ECO:0007669"/>
    <property type="project" value="UniProtKB-UniRule"/>
</dbReference>
<dbReference type="RefSeq" id="WP_046327519.1">
    <property type="nucleotide sequence ID" value="NZ_CP084389.1"/>
</dbReference>
<keyword evidence="10" id="KW-1185">Reference proteome</keyword>
<dbReference type="SUPFAM" id="SSF53335">
    <property type="entry name" value="S-adenosyl-L-methionine-dependent methyltransferases"/>
    <property type="match status" value="1"/>
</dbReference>
<evidence type="ECO:0000256" key="6">
    <source>
        <dbReference type="ARBA" id="ARBA00047942"/>
    </source>
</evidence>
<dbReference type="NCBIfam" id="TIGR00571">
    <property type="entry name" value="dam"/>
    <property type="match status" value="1"/>
</dbReference>
<sequence length="281" mass="32318">MSARKNIFVKPFVKWAGGKRQLLPVIKKNMPSKIKTYYEPFVGGGALFLDLQRKKVVINDFNEELINAYKIVKDDVLELISLLNDHQKNNSKEYYYQIREWDRNGELQKRSSVERAARFIYLNKTGFNGLFRVNSQGQINVPYGRYKNPAIVNKEVLMAVSKYLSKADVTILNGDYYESIRNASKGDFIYFDPPYAPQSDDKQSFVGYTLNGFNSDEQIRLKNTLDELTEKSVKVMISNSNVPLINSLYEAYNIKVVEANRNINSNKAGRGTVEEVLIMNY</sequence>
<dbReference type="Pfam" id="PF02086">
    <property type="entry name" value="MethyltransfD12"/>
    <property type="match status" value="1"/>
</dbReference>
<comment type="catalytic activity">
    <reaction evidence="6 8">
        <text>a 2'-deoxyadenosine in DNA + S-adenosyl-L-methionine = an N(6)-methyl-2'-deoxyadenosine in DNA + S-adenosyl-L-homocysteine + H(+)</text>
        <dbReference type="Rhea" id="RHEA:15197"/>
        <dbReference type="Rhea" id="RHEA-COMP:12418"/>
        <dbReference type="Rhea" id="RHEA-COMP:12419"/>
        <dbReference type="ChEBI" id="CHEBI:15378"/>
        <dbReference type="ChEBI" id="CHEBI:57856"/>
        <dbReference type="ChEBI" id="CHEBI:59789"/>
        <dbReference type="ChEBI" id="CHEBI:90615"/>
        <dbReference type="ChEBI" id="CHEBI:90616"/>
        <dbReference type="EC" id="2.1.1.72"/>
    </reaction>
</comment>
<dbReference type="EC" id="2.1.1.72" evidence="2 8"/>
<feature type="binding site" evidence="7">
    <location>
        <position position="19"/>
    </location>
    <ligand>
        <name>S-adenosyl-L-methionine</name>
        <dbReference type="ChEBI" id="CHEBI:59789"/>
    </ligand>
</feature>
<dbReference type="InterPro" id="IPR012327">
    <property type="entry name" value="MeTrfase_D12"/>
</dbReference>
<dbReference type="InterPro" id="IPR029063">
    <property type="entry name" value="SAM-dependent_MTases_sf"/>
</dbReference>
<dbReference type="GO" id="GO:0032259">
    <property type="term" value="P:methylation"/>
    <property type="evidence" value="ECO:0007669"/>
    <property type="project" value="UniProtKB-KW"/>
</dbReference>
<organism evidence="9 10">
    <name type="scientific">Lactobacillus helsingborgensis</name>
    <dbReference type="NCBI Taxonomy" id="1218494"/>
    <lineage>
        <taxon>Bacteria</taxon>
        <taxon>Bacillati</taxon>
        <taxon>Bacillota</taxon>
        <taxon>Bacilli</taxon>
        <taxon>Lactobacillales</taxon>
        <taxon>Lactobacillaceae</taxon>
        <taxon>Lactobacillus</taxon>
    </lineage>
</organism>